<comment type="caution">
    <text evidence="1">The sequence shown here is derived from an EMBL/GenBank/DDBJ whole genome shotgun (WGS) entry which is preliminary data.</text>
</comment>
<organism evidence="1 2">
    <name type="scientific">Trifolium medium</name>
    <dbReference type="NCBI Taxonomy" id="97028"/>
    <lineage>
        <taxon>Eukaryota</taxon>
        <taxon>Viridiplantae</taxon>
        <taxon>Streptophyta</taxon>
        <taxon>Embryophyta</taxon>
        <taxon>Tracheophyta</taxon>
        <taxon>Spermatophyta</taxon>
        <taxon>Magnoliopsida</taxon>
        <taxon>eudicotyledons</taxon>
        <taxon>Gunneridae</taxon>
        <taxon>Pentapetalae</taxon>
        <taxon>rosids</taxon>
        <taxon>fabids</taxon>
        <taxon>Fabales</taxon>
        <taxon>Fabaceae</taxon>
        <taxon>Papilionoideae</taxon>
        <taxon>50 kb inversion clade</taxon>
        <taxon>NPAAA clade</taxon>
        <taxon>Hologalegina</taxon>
        <taxon>IRL clade</taxon>
        <taxon>Trifolieae</taxon>
        <taxon>Trifolium</taxon>
    </lineage>
</organism>
<evidence type="ECO:0000313" key="1">
    <source>
        <dbReference type="EMBL" id="MCI71947.1"/>
    </source>
</evidence>
<dbReference type="EMBL" id="LXQA010807314">
    <property type="protein sequence ID" value="MCI71947.1"/>
    <property type="molecule type" value="Genomic_DNA"/>
</dbReference>
<feature type="non-terminal residue" evidence="1">
    <location>
        <position position="1"/>
    </location>
</feature>
<name>A0A392UGX0_9FABA</name>
<protein>
    <submittedName>
        <fullName evidence="1">Uncharacterized protein</fullName>
    </submittedName>
</protein>
<sequence>GYIREGSGTCAWRRTIWRVGSKVGYCKNRFWDLRVAQDYMARCAVETGNNWI</sequence>
<dbReference type="Proteomes" id="UP000265520">
    <property type="component" value="Unassembled WGS sequence"/>
</dbReference>
<evidence type="ECO:0000313" key="2">
    <source>
        <dbReference type="Proteomes" id="UP000265520"/>
    </source>
</evidence>
<reference evidence="1 2" key="1">
    <citation type="journal article" date="2018" name="Front. Plant Sci.">
        <title>Red Clover (Trifolium pratense) and Zigzag Clover (T. medium) - A Picture of Genomic Similarities and Differences.</title>
        <authorList>
            <person name="Dluhosova J."/>
            <person name="Istvanek J."/>
            <person name="Nedelnik J."/>
            <person name="Repkova J."/>
        </authorList>
    </citation>
    <scope>NUCLEOTIDE SEQUENCE [LARGE SCALE GENOMIC DNA]</scope>
    <source>
        <strain evidence="2">cv. 10/8</strain>
        <tissue evidence="1">Leaf</tissue>
    </source>
</reference>
<accession>A0A392UGX0</accession>
<keyword evidence="2" id="KW-1185">Reference proteome</keyword>
<feature type="non-terminal residue" evidence="1">
    <location>
        <position position="52"/>
    </location>
</feature>
<dbReference type="AlphaFoldDB" id="A0A392UGX0"/>
<proteinExistence type="predicted"/>